<feature type="region of interest" description="Disordered" evidence="5">
    <location>
        <begin position="35"/>
        <end position="62"/>
    </location>
</feature>
<dbReference type="AlphaFoldDB" id="E3L168"/>
<dbReference type="InterPro" id="IPR039702">
    <property type="entry name" value="FPS1-like"/>
</dbReference>
<organism evidence="6 7">
    <name type="scientific">Puccinia graminis f. sp. tritici (strain CRL 75-36-700-3 / race SCCL)</name>
    <name type="common">Black stem rust fungus</name>
    <dbReference type="NCBI Taxonomy" id="418459"/>
    <lineage>
        <taxon>Eukaryota</taxon>
        <taxon>Fungi</taxon>
        <taxon>Dikarya</taxon>
        <taxon>Basidiomycota</taxon>
        <taxon>Pucciniomycotina</taxon>
        <taxon>Pucciniomycetes</taxon>
        <taxon>Pucciniales</taxon>
        <taxon>Pucciniaceae</taxon>
        <taxon>Puccinia</taxon>
    </lineage>
</organism>
<name>E3L168_PUCGT</name>
<dbReference type="PANTHER" id="PTHR11525">
    <property type="entry name" value="FARNESYL-PYROPHOSPHATE SYNTHETASE"/>
    <property type="match status" value="1"/>
</dbReference>
<dbReference type="GO" id="GO:0004161">
    <property type="term" value="F:dimethylallyltranstransferase activity"/>
    <property type="evidence" value="ECO:0000318"/>
    <property type="project" value="GO_Central"/>
</dbReference>
<keyword evidence="3" id="KW-0479">Metal-binding</keyword>
<dbReference type="Gene3D" id="1.10.600.10">
    <property type="entry name" value="Farnesyl Diphosphate Synthase"/>
    <property type="match status" value="2"/>
</dbReference>
<keyword evidence="4" id="KW-0460">Magnesium</keyword>
<dbReference type="OrthoDB" id="10257492at2759"/>
<reference evidence="7" key="2">
    <citation type="journal article" date="2011" name="Proc. Natl. Acad. Sci. U.S.A.">
        <title>Obligate biotrophy features unraveled by the genomic analysis of rust fungi.</title>
        <authorList>
            <person name="Duplessis S."/>
            <person name="Cuomo C.A."/>
            <person name="Lin Y.-C."/>
            <person name="Aerts A."/>
            <person name="Tisserant E."/>
            <person name="Veneault-Fourrey C."/>
            <person name="Joly D.L."/>
            <person name="Hacquard S."/>
            <person name="Amselem J."/>
            <person name="Cantarel B.L."/>
            <person name="Chiu R."/>
            <person name="Coutinho P.M."/>
            <person name="Feau N."/>
            <person name="Field M."/>
            <person name="Frey P."/>
            <person name="Gelhaye E."/>
            <person name="Goldberg J."/>
            <person name="Grabherr M.G."/>
            <person name="Kodira C.D."/>
            <person name="Kohler A."/>
            <person name="Kuees U."/>
            <person name="Lindquist E.A."/>
            <person name="Lucas S.M."/>
            <person name="Mago R."/>
            <person name="Mauceli E."/>
            <person name="Morin E."/>
            <person name="Murat C."/>
            <person name="Pangilinan J.L."/>
            <person name="Park R."/>
            <person name="Pearson M."/>
            <person name="Quesneville H."/>
            <person name="Rouhier N."/>
            <person name="Sakthikumar S."/>
            <person name="Salamov A.A."/>
            <person name="Schmutz J."/>
            <person name="Selles B."/>
            <person name="Shapiro H."/>
            <person name="Tanguay P."/>
            <person name="Tuskan G.A."/>
            <person name="Henrissat B."/>
            <person name="Van de Peer Y."/>
            <person name="Rouze P."/>
            <person name="Ellis J.G."/>
            <person name="Dodds P.N."/>
            <person name="Schein J.E."/>
            <person name="Zhong S."/>
            <person name="Hamelin R.C."/>
            <person name="Grigoriev I.V."/>
            <person name="Szabo L.J."/>
            <person name="Martin F."/>
        </authorList>
    </citation>
    <scope>NUCLEOTIDE SEQUENCE [LARGE SCALE GENOMIC DNA]</scope>
    <source>
        <strain evidence="7">CRL 75-36-700-3 / race SCCL</strain>
    </source>
</reference>
<comment type="cofactor">
    <cofactor evidence="1">
        <name>Mg(2+)</name>
        <dbReference type="ChEBI" id="CHEBI:18420"/>
    </cofactor>
</comment>
<dbReference type="GO" id="GO:0046872">
    <property type="term" value="F:metal ion binding"/>
    <property type="evidence" value="ECO:0007669"/>
    <property type="project" value="UniProtKB-KW"/>
</dbReference>
<evidence type="ECO:0000256" key="4">
    <source>
        <dbReference type="ARBA" id="ARBA00022842"/>
    </source>
</evidence>
<dbReference type="Proteomes" id="UP000008783">
    <property type="component" value="Unassembled WGS sequence"/>
</dbReference>
<evidence type="ECO:0000256" key="2">
    <source>
        <dbReference type="ARBA" id="ARBA00022679"/>
    </source>
</evidence>
<evidence type="ECO:0000256" key="5">
    <source>
        <dbReference type="SAM" id="MobiDB-lite"/>
    </source>
</evidence>
<dbReference type="GeneID" id="10530236"/>
<evidence type="ECO:0000313" key="6">
    <source>
        <dbReference type="EMBL" id="EFP90263.2"/>
    </source>
</evidence>
<dbReference type="InterPro" id="IPR008949">
    <property type="entry name" value="Isoprenoid_synthase_dom_sf"/>
</dbReference>
<dbReference type="RefSeq" id="XP_003334682.2">
    <property type="nucleotide sequence ID" value="XM_003334634.2"/>
</dbReference>
<proteinExistence type="predicted"/>
<dbReference type="GO" id="GO:0004337">
    <property type="term" value="F:(2E,6E)-farnesyl diphosphate synthase activity"/>
    <property type="evidence" value="ECO:0000318"/>
    <property type="project" value="GO_Central"/>
</dbReference>
<gene>
    <name evidence="6" type="ORF">PGTG_16289</name>
</gene>
<dbReference type="KEGG" id="pgr:PGTG_16289"/>
<dbReference type="GO" id="GO:0045337">
    <property type="term" value="P:farnesyl diphosphate biosynthetic process"/>
    <property type="evidence" value="ECO:0000318"/>
    <property type="project" value="GO_Central"/>
</dbReference>
<keyword evidence="7" id="KW-1185">Reference proteome</keyword>
<feature type="compositionally biased region" description="Polar residues" evidence="5">
    <location>
        <begin position="38"/>
        <end position="53"/>
    </location>
</feature>
<dbReference type="InParanoid" id="E3L168"/>
<evidence type="ECO:0000256" key="3">
    <source>
        <dbReference type="ARBA" id="ARBA00022723"/>
    </source>
</evidence>
<dbReference type="EMBL" id="DS178331">
    <property type="protein sequence ID" value="EFP90263.2"/>
    <property type="molecule type" value="Genomic_DNA"/>
</dbReference>
<dbReference type="GO" id="GO:0005737">
    <property type="term" value="C:cytoplasm"/>
    <property type="evidence" value="ECO:0000318"/>
    <property type="project" value="GO_Central"/>
</dbReference>
<keyword evidence="2" id="KW-0808">Transferase</keyword>
<accession>E3L168</accession>
<dbReference type="SUPFAM" id="SSF48576">
    <property type="entry name" value="Terpenoid synthases"/>
    <property type="match status" value="1"/>
</dbReference>
<reference key="1">
    <citation type="submission" date="2007-01" db="EMBL/GenBank/DDBJ databases">
        <title>The Genome Sequence of Puccinia graminis f. sp. tritici Strain CRL 75-36-700-3.</title>
        <authorList>
            <consortium name="The Broad Institute Genome Sequencing Platform"/>
            <person name="Birren B."/>
            <person name="Lander E."/>
            <person name="Galagan J."/>
            <person name="Nusbaum C."/>
            <person name="Devon K."/>
            <person name="Cuomo C."/>
            <person name="Jaffe D."/>
            <person name="Butler J."/>
            <person name="Alvarez P."/>
            <person name="Gnerre S."/>
            <person name="Grabherr M."/>
            <person name="Mauceli E."/>
            <person name="Brockman W."/>
            <person name="Young S."/>
            <person name="LaButti K."/>
            <person name="Sykes S."/>
            <person name="DeCaprio D."/>
            <person name="Crawford M."/>
            <person name="Koehrsen M."/>
            <person name="Engels R."/>
            <person name="Montgomery P."/>
            <person name="Pearson M."/>
            <person name="Howarth C."/>
            <person name="Larson L."/>
            <person name="White J."/>
            <person name="Zeng Q."/>
            <person name="Kodira C."/>
            <person name="Yandava C."/>
            <person name="Alvarado L."/>
            <person name="O'Leary S."/>
            <person name="Szabo L."/>
            <person name="Dean R."/>
            <person name="Schein J."/>
        </authorList>
    </citation>
    <scope>NUCLEOTIDE SEQUENCE</scope>
    <source>
        <strain>CRL 75-36-700-3</strain>
    </source>
</reference>
<evidence type="ECO:0000313" key="7">
    <source>
        <dbReference type="Proteomes" id="UP000008783"/>
    </source>
</evidence>
<evidence type="ECO:0000256" key="1">
    <source>
        <dbReference type="ARBA" id="ARBA00001946"/>
    </source>
</evidence>
<dbReference type="STRING" id="418459.E3L168"/>
<sequence>MELTLGGGMSFELAFARYGLFWGVNFAFNQSDRAKPPNNINHSKTDTRSTSPSADPERPKVGNITINDSLKLEACIYVLLRKHFHNHPAYLTILELPPPTRNSVNSHHLILVYKTSFYSFYLPVSLALSLHGITSPSDRGSTGNSTIDLYRQAMDIFLPLGKYFQAQDDCWDCCGDSKAVRGSETSSIINALGMSTSL</sequence>
<dbReference type="VEuPathDB" id="FungiDB:PGTG_16289"/>
<dbReference type="HOGENOM" id="CLU_1378747_0_0_1"/>
<dbReference type="PANTHER" id="PTHR11525:SF0">
    <property type="entry name" value="FARNESYL PYROPHOSPHATE SYNTHASE"/>
    <property type="match status" value="1"/>
</dbReference>
<protein>
    <submittedName>
        <fullName evidence="6">Uncharacterized protein</fullName>
    </submittedName>
</protein>
<dbReference type="InterPro" id="IPR000092">
    <property type="entry name" value="Polyprenyl_synt"/>
</dbReference>
<dbReference type="Pfam" id="PF00348">
    <property type="entry name" value="polyprenyl_synt"/>
    <property type="match status" value="1"/>
</dbReference>